<gene>
    <name evidence="1" type="ORF">HaLaN_01164</name>
</gene>
<accession>A0A699YKI7</accession>
<evidence type="ECO:0000313" key="2">
    <source>
        <dbReference type="Proteomes" id="UP000485058"/>
    </source>
</evidence>
<proteinExistence type="predicted"/>
<keyword evidence="2" id="KW-1185">Reference proteome</keyword>
<evidence type="ECO:0000313" key="1">
    <source>
        <dbReference type="EMBL" id="GFH06519.1"/>
    </source>
</evidence>
<dbReference type="EMBL" id="BLLF01000043">
    <property type="protein sequence ID" value="GFH06519.1"/>
    <property type="molecule type" value="Genomic_DNA"/>
</dbReference>
<dbReference type="AlphaFoldDB" id="A0A699YKI7"/>
<organism evidence="1 2">
    <name type="scientific">Haematococcus lacustris</name>
    <name type="common">Green alga</name>
    <name type="synonym">Haematococcus pluvialis</name>
    <dbReference type="NCBI Taxonomy" id="44745"/>
    <lineage>
        <taxon>Eukaryota</taxon>
        <taxon>Viridiplantae</taxon>
        <taxon>Chlorophyta</taxon>
        <taxon>core chlorophytes</taxon>
        <taxon>Chlorophyceae</taxon>
        <taxon>CS clade</taxon>
        <taxon>Chlamydomonadales</taxon>
        <taxon>Haematococcaceae</taxon>
        <taxon>Haematococcus</taxon>
    </lineage>
</organism>
<dbReference type="Proteomes" id="UP000485058">
    <property type="component" value="Unassembled WGS sequence"/>
</dbReference>
<reference evidence="1 2" key="1">
    <citation type="submission" date="2020-02" db="EMBL/GenBank/DDBJ databases">
        <title>Draft genome sequence of Haematococcus lacustris strain NIES-144.</title>
        <authorList>
            <person name="Morimoto D."/>
            <person name="Nakagawa S."/>
            <person name="Yoshida T."/>
            <person name="Sawayama S."/>
        </authorList>
    </citation>
    <scope>NUCLEOTIDE SEQUENCE [LARGE SCALE GENOMIC DNA]</scope>
    <source>
        <strain evidence="1 2">NIES-144</strain>
    </source>
</reference>
<comment type="caution">
    <text evidence="1">The sequence shown here is derived from an EMBL/GenBank/DDBJ whole genome shotgun (WGS) entry which is preliminary data.</text>
</comment>
<sequence length="70" mass="7696">MTHEQRDSTSRNCGALRRVVGCHYGTCLGLPQAGSSRLKECRARLPTTFERSFYTVEKQGKSCGQAGKST</sequence>
<protein>
    <submittedName>
        <fullName evidence="1">Uncharacterized protein</fullName>
    </submittedName>
</protein>
<name>A0A699YKI7_HAELA</name>